<feature type="domain" description="RNA polymerase sigma factor 70 region 4 type 2" evidence="1">
    <location>
        <begin position="96"/>
        <end position="147"/>
    </location>
</feature>
<dbReference type="Pfam" id="PF08281">
    <property type="entry name" value="Sigma70_r4_2"/>
    <property type="match status" value="1"/>
</dbReference>
<dbReference type="GO" id="GO:0003677">
    <property type="term" value="F:DNA binding"/>
    <property type="evidence" value="ECO:0007669"/>
    <property type="project" value="InterPro"/>
</dbReference>
<dbReference type="InterPro" id="IPR036388">
    <property type="entry name" value="WH-like_DNA-bd_sf"/>
</dbReference>
<dbReference type="EMBL" id="VDCQ01000001">
    <property type="protein sequence ID" value="TNJ68208.1"/>
    <property type="molecule type" value="Genomic_DNA"/>
</dbReference>
<evidence type="ECO:0000313" key="2">
    <source>
        <dbReference type="EMBL" id="TNJ68208.1"/>
    </source>
</evidence>
<dbReference type="NCBIfam" id="NF005385">
    <property type="entry name" value="PRK06930.1"/>
    <property type="match status" value="1"/>
</dbReference>
<comment type="caution">
    <text evidence="2">The sequence shown here is derived from an EMBL/GenBank/DDBJ whole genome shotgun (WGS) entry which is preliminary data.</text>
</comment>
<sequence>MQDLIDGYQQTKRMLRALRTLNTDAAERGLLSSMISDCEYAIEWLVSGRRPGNKRGVERRAGYQRERPIDPIRIQSYVMQSTAGSPANITDWERWQIEEALRTLTPLERACYEMAAGQGIGHGDIASMLGISRGNVSTLLGRAEEKIKLNKISSLFLQ</sequence>
<keyword evidence="3" id="KW-1185">Reference proteome</keyword>
<evidence type="ECO:0000259" key="1">
    <source>
        <dbReference type="Pfam" id="PF08281"/>
    </source>
</evidence>
<reference evidence="2 3" key="1">
    <citation type="submission" date="2019-05" db="EMBL/GenBank/DDBJ databases">
        <title>We sequenced the genome of Paenibacillus hemerocallicola KCTC 33185 for further insight into its adaptation and study the phylogeny of Paenibacillus.</title>
        <authorList>
            <person name="Narsing Rao M.P."/>
        </authorList>
    </citation>
    <scope>NUCLEOTIDE SEQUENCE [LARGE SCALE GENOMIC DNA]</scope>
    <source>
        <strain evidence="2 3">KCTC 33185</strain>
    </source>
</reference>
<evidence type="ECO:0000313" key="3">
    <source>
        <dbReference type="Proteomes" id="UP000307943"/>
    </source>
</evidence>
<dbReference type="Proteomes" id="UP000307943">
    <property type="component" value="Unassembled WGS sequence"/>
</dbReference>
<dbReference type="InterPro" id="IPR013324">
    <property type="entry name" value="RNA_pol_sigma_r3/r4-like"/>
</dbReference>
<name>A0A5C4TGV2_9BACL</name>
<dbReference type="OrthoDB" id="2083683at2"/>
<dbReference type="SUPFAM" id="SSF88659">
    <property type="entry name" value="Sigma3 and sigma4 domains of RNA polymerase sigma factors"/>
    <property type="match status" value="1"/>
</dbReference>
<dbReference type="AlphaFoldDB" id="A0A5C4TGV2"/>
<gene>
    <name evidence="2" type="ORF">FE784_00660</name>
</gene>
<dbReference type="RefSeq" id="WP_139600185.1">
    <property type="nucleotide sequence ID" value="NZ_VDCQ01000001.1"/>
</dbReference>
<dbReference type="GO" id="GO:0006352">
    <property type="term" value="P:DNA-templated transcription initiation"/>
    <property type="evidence" value="ECO:0007669"/>
    <property type="project" value="InterPro"/>
</dbReference>
<dbReference type="InterPro" id="IPR013249">
    <property type="entry name" value="RNA_pol_sigma70_r4_t2"/>
</dbReference>
<dbReference type="CDD" id="cd06171">
    <property type="entry name" value="Sigma70_r4"/>
    <property type="match status" value="1"/>
</dbReference>
<dbReference type="GO" id="GO:0016987">
    <property type="term" value="F:sigma factor activity"/>
    <property type="evidence" value="ECO:0007669"/>
    <property type="project" value="InterPro"/>
</dbReference>
<dbReference type="Gene3D" id="1.10.10.10">
    <property type="entry name" value="Winged helix-like DNA-binding domain superfamily/Winged helix DNA-binding domain"/>
    <property type="match status" value="1"/>
</dbReference>
<organism evidence="2 3">
    <name type="scientific">Paenibacillus hemerocallicola</name>
    <dbReference type="NCBI Taxonomy" id="1172614"/>
    <lineage>
        <taxon>Bacteria</taxon>
        <taxon>Bacillati</taxon>
        <taxon>Bacillota</taxon>
        <taxon>Bacilli</taxon>
        <taxon>Bacillales</taxon>
        <taxon>Paenibacillaceae</taxon>
        <taxon>Paenibacillus</taxon>
    </lineage>
</organism>
<proteinExistence type="predicted"/>
<accession>A0A5C4TGV2</accession>
<protein>
    <submittedName>
        <fullName evidence="2">RNA polymerase subunit sigma-24</fullName>
    </submittedName>
</protein>